<organism evidence="2 3">
    <name type="scientific">Podila minutissima</name>
    <dbReference type="NCBI Taxonomy" id="64525"/>
    <lineage>
        <taxon>Eukaryota</taxon>
        <taxon>Fungi</taxon>
        <taxon>Fungi incertae sedis</taxon>
        <taxon>Mucoromycota</taxon>
        <taxon>Mortierellomycotina</taxon>
        <taxon>Mortierellomycetes</taxon>
        <taxon>Mortierellales</taxon>
        <taxon>Mortierellaceae</taxon>
        <taxon>Podila</taxon>
    </lineage>
</organism>
<accession>A0A9P5SPQ6</accession>
<protein>
    <submittedName>
        <fullName evidence="2">Uncharacterized protein</fullName>
    </submittedName>
</protein>
<dbReference type="AlphaFoldDB" id="A0A9P5SPQ6"/>
<evidence type="ECO:0000313" key="3">
    <source>
        <dbReference type="Proteomes" id="UP000696485"/>
    </source>
</evidence>
<evidence type="ECO:0000313" key="2">
    <source>
        <dbReference type="EMBL" id="KAF9333452.1"/>
    </source>
</evidence>
<dbReference type="EMBL" id="JAAAUY010000201">
    <property type="protein sequence ID" value="KAF9333452.1"/>
    <property type="molecule type" value="Genomic_DNA"/>
</dbReference>
<dbReference type="Proteomes" id="UP000696485">
    <property type="component" value="Unassembled WGS sequence"/>
</dbReference>
<reference evidence="2" key="1">
    <citation type="journal article" date="2020" name="Fungal Divers.">
        <title>Resolving the Mortierellaceae phylogeny through synthesis of multi-gene phylogenetics and phylogenomics.</title>
        <authorList>
            <person name="Vandepol N."/>
            <person name="Liber J."/>
            <person name="Desiro A."/>
            <person name="Na H."/>
            <person name="Kennedy M."/>
            <person name="Barry K."/>
            <person name="Grigoriev I.V."/>
            <person name="Miller A.N."/>
            <person name="O'Donnell K."/>
            <person name="Stajich J.E."/>
            <person name="Bonito G."/>
        </authorList>
    </citation>
    <scope>NUCLEOTIDE SEQUENCE</scope>
    <source>
        <strain evidence="2">NVP1</strain>
    </source>
</reference>
<keyword evidence="3" id="KW-1185">Reference proteome</keyword>
<feature type="compositionally biased region" description="Acidic residues" evidence="1">
    <location>
        <begin position="56"/>
        <end position="68"/>
    </location>
</feature>
<comment type="caution">
    <text evidence="2">The sequence shown here is derived from an EMBL/GenBank/DDBJ whole genome shotgun (WGS) entry which is preliminary data.</text>
</comment>
<sequence length="94" mass="10413">MNAIKNLGLETGFVITMGPALYSNELTFDQAKGNLKEKRKLGLEQEPSLSKSLDAPESDEGEMETEISTDDEYNMKLVLILATEDKSLQVVMLC</sequence>
<gene>
    <name evidence="2" type="ORF">BG006_003612</name>
</gene>
<name>A0A9P5SPQ6_9FUNG</name>
<feature type="region of interest" description="Disordered" evidence="1">
    <location>
        <begin position="40"/>
        <end position="68"/>
    </location>
</feature>
<proteinExistence type="predicted"/>
<evidence type="ECO:0000256" key="1">
    <source>
        <dbReference type="SAM" id="MobiDB-lite"/>
    </source>
</evidence>